<evidence type="ECO:0000256" key="2">
    <source>
        <dbReference type="ARBA" id="ARBA00022598"/>
    </source>
</evidence>
<evidence type="ECO:0000256" key="4">
    <source>
        <dbReference type="ARBA" id="ARBA00022840"/>
    </source>
</evidence>
<sequence>MTEPAEREVLWTPSIDRIDSSRMADFQRWIRRHRDTHTESYTDLWQWSVTDPNAFWMSIWEYFDVVHSTPPESALADATMPGAVWFPGARLNWAENLLRRASITPDAPAIVAVTETDGPTTTSWGELERQTANLAAKFRELGVGPGDRVAAVLPNIAETVIALLATASVGAIWSCCAPDFGVKGLVDRFVQIEPTVFIGVDGYVWAGKRVDRSDVIGEVRRSLTTVEHTITVRHLDPESTLAEGDLDFAALVRGDEEPTYAQLPFEHPLWILYSSGTTGLPKGIVHSHGGILLEVLKANALAYDLGPTDRVLIAASTAWVVWNMLVDTMFTGCSIVTYDGSPTATGPDTALRLCGEFDVTRFGTGAAYLTLCEKEGTEPGKKYDLSALRSIMTTGSPLPDSTWRWVYEKVSSDVLLGSDSGGTDVATAFVGANPLDSVVTGELMGPCLGCKVEAWTEDGTPVVGGVGEMVITAPMPSMPIKFWNDVDGTRYYDSYFDTFPGVWRHGDWITISENGTCQIHGRSDSTINRGGVRMGSADIYDAVEALPEVSSSLVIGAELPGGEYHMPLFVVPAQGVELDATLIDRIKKVIRIEVSPRHVPDVILAAPAIPLTRTGKRLEVPIKKLIQGVDESVAVNRGTVADTDVLQWYVDYAKAFRA</sequence>
<dbReference type="Proteomes" id="UP000198327">
    <property type="component" value="Unassembled WGS sequence"/>
</dbReference>
<name>A0A239JYN1_9NOCA</name>
<dbReference type="Pfam" id="PF16177">
    <property type="entry name" value="ACAS_N"/>
    <property type="match status" value="1"/>
</dbReference>
<evidence type="ECO:0000259" key="6">
    <source>
        <dbReference type="Pfam" id="PF13193"/>
    </source>
</evidence>
<dbReference type="Gene3D" id="3.40.50.12780">
    <property type="entry name" value="N-terminal domain of ligase-like"/>
    <property type="match status" value="1"/>
</dbReference>
<dbReference type="InterPro" id="IPR005914">
    <property type="entry name" value="Acac_CoA_synth"/>
</dbReference>
<evidence type="ECO:0000256" key="3">
    <source>
        <dbReference type="ARBA" id="ARBA00022741"/>
    </source>
</evidence>
<comment type="similarity">
    <text evidence="1">Belongs to the ATP-dependent AMP-binding enzyme family.</text>
</comment>
<dbReference type="InterPro" id="IPR032387">
    <property type="entry name" value="ACAS_N"/>
</dbReference>
<dbReference type="OrthoDB" id="9803968at2"/>
<reference evidence="9" key="1">
    <citation type="submission" date="2017-06" db="EMBL/GenBank/DDBJ databases">
        <authorList>
            <person name="Varghese N."/>
            <person name="Submissions S."/>
        </authorList>
    </citation>
    <scope>NUCLEOTIDE SEQUENCE [LARGE SCALE GENOMIC DNA]</scope>
    <source>
        <strain evidence="9">JCM 23211</strain>
    </source>
</reference>
<dbReference type="GO" id="GO:0030729">
    <property type="term" value="F:acetoacetate-CoA ligase activity"/>
    <property type="evidence" value="ECO:0007669"/>
    <property type="project" value="InterPro"/>
</dbReference>
<dbReference type="PROSITE" id="PS00455">
    <property type="entry name" value="AMP_BINDING"/>
    <property type="match status" value="1"/>
</dbReference>
<feature type="domain" description="Acetyl-coenzyme A synthetase N-terminal" evidence="7">
    <location>
        <begin position="41"/>
        <end position="96"/>
    </location>
</feature>
<feature type="domain" description="AMP-binding enzyme C-terminal" evidence="6">
    <location>
        <begin position="542"/>
        <end position="616"/>
    </location>
</feature>
<feature type="domain" description="AMP-dependent synthetase/ligase" evidence="5">
    <location>
        <begin position="99"/>
        <end position="474"/>
    </location>
</feature>
<dbReference type="InterPro" id="IPR000873">
    <property type="entry name" value="AMP-dep_synth/lig_dom"/>
</dbReference>
<dbReference type="InterPro" id="IPR025110">
    <property type="entry name" value="AMP-bd_C"/>
</dbReference>
<keyword evidence="9" id="KW-1185">Reference proteome</keyword>
<dbReference type="PANTHER" id="PTHR42921">
    <property type="entry name" value="ACETOACETYL-COA SYNTHETASE"/>
    <property type="match status" value="1"/>
</dbReference>
<dbReference type="RefSeq" id="WP_089248121.1">
    <property type="nucleotide sequence ID" value="NZ_FZOW01000009.1"/>
</dbReference>
<dbReference type="SUPFAM" id="SSF56801">
    <property type="entry name" value="Acetyl-CoA synthetase-like"/>
    <property type="match status" value="1"/>
</dbReference>
<dbReference type="GO" id="GO:0005524">
    <property type="term" value="F:ATP binding"/>
    <property type="evidence" value="ECO:0007669"/>
    <property type="project" value="UniProtKB-KW"/>
</dbReference>
<evidence type="ECO:0000256" key="1">
    <source>
        <dbReference type="ARBA" id="ARBA00006432"/>
    </source>
</evidence>
<dbReference type="PANTHER" id="PTHR42921:SF1">
    <property type="entry name" value="ACETOACETYL-COA SYNTHETASE"/>
    <property type="match status" value="1"/>
</dbReference>
<dbReference type="NCBIfam" id="TIGR01217">
    <property type="entry name" value="ac_ac_CoA_syn"/>
    <property type="match status" value="1"/>
</dbReference>
<proteinExistence type="inferred from homology"/>
<evidence type="ECO:0000313" key="9">
    <source>
        <dbReference type="Proteomes" id="UP000198327"/>
    </source>
</evidence>
<evidence type="ECO:0000259" key="7">
    <source>
        <dbReference type="Pfam" id="PF16177"/>
    </source>
</evidence>
<dbReference type="NCBIfam" id="NF002937">
    <property type="entry name" value="PRK03584.1"/>
    <property type="match status" value="1"/>
</dbReference>
<keyword evidence="4" id="KW-0067">ATP-binding</keyword>
<dbReference type="InterPro" id="IPR042099">
    <property type="entry name" value="ANL_N_sf"/>
</dbReference>
<keyword evidence="3" id="KW-0547">Nucleotide-binding</keyword>
<dbReference type="Gene3D" id="3.30.300.30">
    <property type="match status" value="1"/>
</dbReference>
<organism evidence="8 9">
    <name type="scientific">Rhodococcoides kyotonense</name>
    <dbReference type="NCBI Taxonomy" id="398843"/>
    <lineage>
        <taxon>Bacteria</taxon>
        <taxon>Bacillati</taxon>
        <taxon>Actinomycetota</taxon>
        <taxon>Actinomycetes</taxon>
        <taxon>Mycobacteriales</taxon>
        <taxon>Nocardiaceae</taxon>
        <taxon>Rhodococcoides</taxon>
    </lineage>
</organism>
<evidence type="ECO:0000259" key="5">
    <source>
        <dbReference type="Pfam" id="PF00501"/>
    </source>
</evidence>
<dbReference type="GO" id="GO:0006629">
    <property type="term" value="P:lipid metabolic process"/>
    <property type="evidence" value="ECO:0007669"/>
    <property type="project" value="InterPro"/>
</dbReference>
<dbReference type="Pfam" id="PF00501">
    <property type="entry name" value="AMP-binding"/>
    <property type="match status" value="1"/>
</dbReference>
<evidence type="ECO:0000313" key="8">
    <source>
        <dbReference type="EMBL" id="SNT11116.1"/>
    </source>
</evidence>
<dbReference type="InterPro" id="IPR020845">
    <property type="entry name" value="AMP-binding_CS"/>
</dbReference>
<dbReference type="AlphaFoldDB" id="A0A239JYN1"/>
<keyword evidence="2" id="KW-0436">Ligase</keyword>
<dbReference type="EMBL" id="FZOW01000009">
    <property type="protein sequence ID" value="SNT11116.1"/>
    <property type="molecule type" value="Genomic_DNA"/>
</dbReference>
<protein>
    <submittedName>
        <fullName evidence="8">Acetoacetyl-CoA synthetase</fullName>
    </submittedName>
</protein>
<dbReference type="InterPro" id="IPR045851">
    <property type="entry name" value="AMP-bd_C_sf"/>
</dbReference>
<accession>A0A239JYN1</accession>
<gene>
    <name evidence="8" type="ORF">SAMN05421642_109161</name>
</gene>
<dbReference type="Pfam" id="PF13193">
    <property type="entry name" value="AMP-binding_C"/>
    <property type="match status" value="1"/>
</dbReference>